<dbReference type="Pfam" id="PF06042">
    <property type="entry name" value="NTP_transf_6"/>
    <property type="match status" value="1"/>
</dbReference>
<dbReference type="KEGG" id="sdn:Sden_2590"/>
<sequence length="201" mass="23487">MSLTSTFVSQQAQLFHWLQHDEERMYALHAALNIAKHNHIEHWLIAAGFVRNLVWDKLHGYPSNLIMDHGEQVDVDFIYFCSKDSAKARDVDLEQQFKQLGDGLAWSVKNQSRMHSRNGDEPYVDLKDAMGHWPEKETAIGIRLVPNLVSFEFHLETAFGLDSLFQLQLSHNPQRQYQQFQARLAQKRWLERYPQLTTIPS</sequence>
<reference evidence="1 2" key="1">
    <citation type="submission" date="2006-03" db="EMBL/GenBank/DDBJ databases">
        <title>Complete sequence of Shewanella denitrificans OS217.</title>
        <authorList>
            <consortium name="US DOE Joint Genome Institute"/>
            <person name="Copeland A."/>
            <person name="Lucas S."/>
            <person name="Lapidus A."/>
            <person name="Barry K."/>
            <person name="Detter J.C."/>
            <person name="Glavina del Rio T."/>
            <person name="Hammon N."/>
            <person name="Israni S."/>
            <person name="Dalin E."/>
            <person name="Tice H."/>
            <person name="Pitluck S."/>
            <person name="Brettin T."/>
            <person name="Bruce D."/>
            <person name="Han C."/>
            <person name="Tapia R."/>
            <person name="Gilna P."/>
            <person name="Kiss H."/>
            <person name="Schmutz J."/>
            <person name="Larimer F."/>
            <person name="Land M."/>
            <person name="Hauser L."/>
            <person name="Kyrpides N."/>
            <person name="Lykidis A."/>
            <person name="Richardson P."/>
        </authorList>
    </citation>
    <scope>NUCLEOTIDE SEQUENCE [LARGE SCALE GENOMIC DNA]</scope>
    <source>
        <strain evidence="2">OS217 / ATCC BAA-1090 / DSM 15013</strain>
    </source>
</reference>
<proteinExistence type="predicted"/>
<dbReference type="AlphaFoldDB" id="Q12L07"/>
<organism evidence="1 2">
    <name type="scientific">Shewanella denitrificans (strain OS217 / ATCC BAA-1090 / DSM 15013)</name>
    <dbReference type="NCBI Taxonomy" id="318161"/>
    <lineage>
        <taxon>Bacteria</taxon>
        <taxon>Pseudomonadati</taxon>
        <taxon>Pseudomonadota</taxon>
        <taxon>Gammaproteobacteria</taxon>
        <taxon>Alteromonadales</taxon>
        <taxon>Shewanellaceae</taxon>
        <taxon>Shewanella</taxon>
    </lineage>
</organism>
<evidence type="ECO:0000313" key="2">
    <source>
        <dbReference type="Proteomes" id="UP000001982"/>
    </source>
</evidence>
<dbReference type="STRING" id="318161.Sden_2590"/>
<dbReference type="EMBL" id="CP000302">
    <property type="protein sequence ID" value="ABE55869.1"/>
    <property type="molecule type" value="Genomic_DNA"/>
</dbReference>
<protein>
    <recommendedName>
        <fullName evidence="3">Nucleotidyltransferase family protein</fullName>
    </recommendedName>
</protein>
<dbReference type="eggNOG" id="COG3575">
    <property type="taxonomic scope" value="Bacteria"/>
</dbReference>
<evidence type="ECO:0008006" key="3">
    <source>
        <dbReference type="Google" id="ProtNLM"/>
    </source>
</evidence>
<dbReference type="InterPro" id="IPR009267">
    <property type="entry name" value="NTP_transf_6"/>
</dbReference>
<dbReference type="OrthoDB" id="9805247at2"/>
<dbReference type="Proteomes" id="UP000001982">
    <property type="component" value="Chromosome"/>
</dbReference>
<evidence type="ECO:0000313" key="1">
    <source>
        <dbReference type="EMBL" id="ABE55869.1"/>
    </source>
</evidence>
<dbReference type="PANTHER" id="PTHR39166">
    <property type="entry name" value="BLL1166 PROTEIN"/>
    <property type="match status" value="1"/>
</dbReference>
<gene>
    <name evidence="1" type="ordered locus">Sden_2590</name>
</gene>
<dbReference type="DNASU" id="4019107"/>
<dbReference type="PANTHER" id="PTHR39166:SF1">
    <property type="entry name" value="BLL1166 PROTEIN"/>
    <property type="match status" value="1"/>
</dbReference>
<dbReference type="RefSeq" id="WP_011497020.1">
    <property type="nucleotide sequence ID" value="NC_007954.1"/>
</dbReference>
<name>Q12L07_SHEDO</name>
<keyword evidence="2" id="KW-1185">Reference proteome</keyword>
<dbReference type="HOGENOM" id="CLU_092842_1_0_6"/>
<accession>Q12L07</accession>